<evidence type="ECO:0000313" key="2">
    <source>
        <dbReference type="Proteomes" id="UP001151760"/>
    </source>
</evidence>
<evidence type="ECO:0000313" key="1">
    <source>
        <dbReference type="EMBL" id="GJT45662.1"/>
    </source>
</evidence>
<sequence>MSSSRTSTGDTLTSDRSLNKYSTLAAGRIGHRFLGSGTGAPQGEELGLMKPLSVPNDLNLTGRGGWYTRQVLRKGLQEILEQPGHLQFVSPLNCLRLGCGDIWQEYVDIPSLNTLVP</sequence>
<dbReference type="Proteomes" id="UP001151760">
    <property type="component" value="Unassembled WGS sequence"/>
</dbReference>
<name>A0ABQ5E3S7_9ASTR</name>
<keyword evidence="2" id="KW-1185">Reference proteome</keyword>
<organism evidence="1 2">
    <name type="scientific">Tanacetum coccineum</name>
    <dbReference type="NCBI Taxonomy" id="301880"/>
    <lineage>
        <taxon>Eukaryota</taxon>
        <taxon>Viridiplantae</taxon>
        <taxon>Streptophyta</taxon>
        <taxon>Embryophyta</taxon>
        <taxon>Tracheophyta</taxon>
        <taxon>Spermatophyta</taxon>
        <taxon>Magnoliopsida</taxon>
        <taxon>eudicotyledons</taxon>
        <taxon>Gunneridae</taxon>
        <taxon>Pentapetalae</taxon>
        <taxon>asterids</taxon>
        <taxon>campanulids</taxon>
        <taxon>Asterales</taxon>
        <taxon>Asteraceae</taxon>
        <taxon>Asteroideae</taxon>
        <taxon>Anthemideae</taxon>
        <taxon>Anthemidinae</taxon>
        <taxon>Tanacetum</taxon>
    </lineage>
</organism>
<accession>A0ABQ5E3S7</accession>
<protein>
    <submittedName>
        <fullName evidence="1">Uncharacterized protein</fullName>
    </submittedName>
</protein>
<comment type="caution">
    <text evidence="1">The sequence shown here is derived from an EMBL/GenBank/DDBJ whole genome shotgun (WGS) entry which is preliminary data.</text>
</comment>
<proteinExistence type="predicted"/>
<reference evidence="1" key="1">
    <citation type="journal article" date="2022" name="Int. J. Mol. Sci.">
        <title>Draft Genome of Tanacetum Coccineum: Genomic Comparison of Closely Related Tanacetum-Family Plants.</title>
        <authorList>
            <person name="Yamashiro T."/>
            <person name="Shiraishi A."/>
            <person name="Nakayama K."/>
            <person name="Satake H."/>
        </authorList>
    </citation>
    <scope>NUCLEOTIDE SEQUENCE</scope>
</reference>
<dbReference type="EMBL" id="BQNB010015921">
    <property type="protein sequence ID" value="GJT45662.1"/>
    <property type="molecule type" value="Genomic_DNA"/>
</dbReference>
<reference evidence="1" key="2">
    <citation type="submission" date="2022-01" db="EMBL/GenBank/DDBJ databases">
        <authorList>
            <person name="Yamashiro T."/>
            <person name="Shiraishi A."/>
            <person name="Satake H."/>
            <person name="Nakayama K."/>
        </authorList>
    </citation>
    <scope>NUCLEOTIDE SEQUENCE</scope>
</reference>
<gene>
    <name evidence="1" type="ORF">Tco_0954377</name>
</gene>